<proteinExistence type="predicted"/>
<name>A0A1F5YM35_9BACT</name>
<evidence type="ECO:0000313" key="3">
    <source>
        <dbReference type="Proteomes" id="UP000179129"/>
    </source>
</evidence>
<feature type="transmembrane region" description="Helical" evidence="1">
    <location>
        <begin position="252"/>
        <end position="272"/>
    </location>
</feature>
<gene>
    <name evidence="2" type="ORF">A3F83_14630</name>
</gene>
<feature type="transmembrane region" description="Helical" evidence="1">
    <location>
        <begin position="436"/>
        <end position="453"/>
    </location>
</feature>
<comment type="caution">
    <text evidence="2">The sequence shown here is derived from an EMBL/GenBank/DDBJ whole genome shotgun (WGS) entry which is preliminary data.</text>
</comment>
<dbReference type="STRING" id="1817867.A3F83_14630"/>
<dbReference type="PANTHER" id="PTHR38454:SF1">
    <property type="entry name" value="INTEGRAL MEMBRANE PROTEIN"/>
    <property type="match status" value="1"/>
</dbReference>
<feature type="transmembrane region" description="Helical" evidence="1">
    <location>
        <begin position="148"/>
        <end position="170"/>
    </location>
</feature>
<feature type="transmembrane region" description="Helical" evidence="1">
    <location>
        <begin position="396"/>
        <end position="416"/>
    </location>
</feature>
<feature type="transmembrane region" description="Helical" evidence="1">
    <location>
        <begin position="795"/>
        <end position="812"/>
    </location>
</feature>
<feature type="transmembrane region" description="Helical" evidence="1">
    <location>
        <begin position="30"/>
        <end position="48"/>
    </location>
</feature>
<dbReference type="PANTHER" id="PTHR38454">
    <property type="entry name" value="INTEGRAL MEMBRANE PROTEIN-RELATED"/>
    <property type="match status" value="1"/>
</dbReference>
<feature type="transmembrane region" description="Helical" evidence="1">
    <location>
        <begin position="95"/>
        <end position="116"/>
    </location>
</feature>
<feature type="transmembrane region" description="Helical" evidence="1">
    <location>
        <begin position="484"/>
        <end position="505"/>
    </location>
</feature>
<reference evidence="2 3" key="1">
    <citation type="journal article" date="2016" name="Nat. Commun.">
        <title>Thousands of microbial genomes shed light on interconnected biogeochemical processes in an aquifer system.</title>
        <authorList>
            <person name="Anantharaman K."/>
            <person name="Brown C.T."/>
            <person name="Hug L.A."/>
            <person name="Sharon I."/>
            <person name="Castelle C.J."/>
            <person name="Probst A.J."/>
            <person name="Thomas B.C."/>
            <person name="Singh A."/>
            <person name="Wilkins M.J."/>
            <person name="Karaoz U."/>
            <person name="Brodie E.L."/>
            <person name="Williams K.H."/>
            <person name="Hubbard S.S."/>
            <person name="Banfield J.F."/>
        </authorList>
    </citation>
    <scope>NUCLEOTIDE SEQUENCE [LARGE SCALE GENOMIC DNA]</scope>
</reference>
<protein>
    <recommendedName>
        <fullName evidence="4">Membrane protein 6-pyruvoyl-tetrahydropterin synthase-related domain-containing protein</fullName>
    </recommendedName>
</protein>
<dbReference type="Proteomes" id="UP000179129">
    <property type="component" value="Unassembled WGS sequence"/>
</dbReference>
<dbReference type="AlphaFoldDB" id="A0A1F5YM35"/>
<dbReference type="EMBL" id="MFIX01000220">
    <property type="protein sequence ID" value="OGG01205.1"/>
    <property type="molecule type" value="Genomic_DNA"/>
</dbReference>
<feature type="transmembrane region" description="Helical" evidence="1">
    <location>
        <begin position="331"/>
        <end position="349"/>
    </location>
</feature>
<accession>A0A1F5YM35</accession>
<evidence type="ECO:0008006" key="4">
    <source>
        <dbReference type="Google" id="ProtNLM"/>
    </source>
</evidence>
<feature type="transmembrane region" description="Helical" evidence="1">
    <location>
        <begin position="356"/>
        <end position="376"/>
    </location>
</feature>
<evidence type="ECO:0000313" key="2">
    <source>
        <dbReference type="EMBL" id="OGG01205.1"/>
    </source>
</evidence>
<evidence type="ECO:0000256" key="1">
    <source>
        <dbReference type="SAM" id="Phobius"/>
    </source>
</evidence>
<feature type="transmembrane region" description="Helical" evidence="1">
    <location>
        <begin position="199"/>
        <end position="215"/>
    </location>
</feature>
<feature type="transmembrane region" description="Helical" evidence="1">
    <location>
        <begin position="221"/>
        <end position="240"/>
    </location>
</feature>
<sequence>MAQKKRKSEPVQAAGKGPDTRFPSWLEKGARFELALTGFLLLALVVYFREFIFNSQNMLAGHDMITQGLQTRKLGIEAVKSGQGLPLWNPYSYCGILYLGFLPGPLFLPTTLLYYLLPIERAIGYSFVIMMLAGGLFTYFWIRELGLARAAAALCAVAYCFTGWVASCLAGGHDGRMLVILVTPLVFFCLERGLKRRKLVYFLLMGAGVALQILSPQVQMMYFSSLALSAFFLFRLILLYRERTPLSTLAGLLLKYAFGFALAVSLSAVQFAPLLSNQKYSHRQLGTGLGYEGYEHATQFSMHPLETLGLVVPGFTGEPNYYWGAESFKGHSEYMGLLPLFFAAVALACRRNRYTWFFTGLGGLALLFNFGGYTPFYKLPYYLLPEVKLFRGPNMMFFVTAFSVITLAGYGLDAFLSGGRAEEKVGGYGARTFKTLAWAAAAVLLILLVLGLGKNGLPQVLSGMIPDPMGKGRLPTLVKFYPQIIKSAFISAVLGGVILALAWLWRRGSLSLTALVALLAALTFGDLLRMDHNWLSVVNTGQYYYRDKLVERLEQEKEPYRVFFYPTPGTADLWDNSLLYFRIPTINASMPLRLKWYEELMGTHQFLNLVRFPRLWDMLNARFVIFRKNDYTASFENAFSFLLKIEEDDLSGKVLYENPAAWPRFKLFCQYEVLEDDKSFMPRFNDQQFEPRTTLILSEKPEFNPSSLDGALPAGEKIALERYGNDELELSVDYGSASLLFLAETWHPDWQATVDGRPAKIYRANLAMRAVYLEPGAHKVVMRYVSASYLWGKRLSLLGLLALVAAVGWTFYRKDW</sequence>
<keyword evidence="1" id="KW-0812">Transmembrane</keyword>
<feature type="transmembrane region" description="Helical" evidence="1">
    <location>
        <begin position="123"/>
        <end position="142"/>
    </location>
</feature>
<keyword evidence="1" id="KW-1133">Transmembrane helix</keyword>
<dbReference type="InterPro" id="IPR018580">
    <property type="entry name" value="Uncharacterised_YfhO"/>
</dbReference>
<keyword evidence="1" id="KW-0472">Membrane</keyword>
<organism evidence="2 3">
    <name type="scientific">Candidatus Glassbacteria bacterium RIFCSPLOWO2_12_FULL_58_11</name>
    <dbReference type="NCBI Taxonomy" id="1817867"/>
    <lineage>
        <taxon>Bacteria</taxon>
        <taxon>Candidatus Glassiibacteriota</taxon>
    </lineage>
</organism>